<dbReference type="GO" id="GO:0019323">
    <property type="term" value="P:pentose catabolic process"/>
    <property type="evidence" value="ECO:0007669"/>
    <property type="project" value="TreeGrafter"/>
</dbReference>
<dbReference type="InterPro" id="IPR036409">
    <property type="entry name" value="Aldolase_II/adducin_N_sf"/>
</dbReference>
<dbReference type="InterPro" id="IPR001303">
    <property type="entry name" value="Aldolase_II/adducin_N"/>
</dbReference>
<protein>
    <submittedName>
        <fullName evidence="4">L-fuculose 1-phosphate aldolase</fullName>
    </submittedName>
</protein>
<dbReference type="SMART" id="SM01007">
    <property type="entry name" value="Aldolase_II"/>
    <property type="match status" value="1"/>
</dbReference>
<proteinExistence type="predicted"/>
<dbReference type="GeneID" id="95548837"/>
<evidence type="ECO:0000313" key="4">
    <source>
        <dbReference type="EMBL" id="SMF00042.1"/>
    </source>
</evidence>
<sequence length="235" mass="25068">MKPITDMTPQPPVVPVGPDACANDALRREVVDVSRRLVALGLNRGTSGNVGVRTQEGLLITPSGVPAELLAPQALVTMDRAGAVTSAGRPSSEWRFHLDILNARAEAGAVIHVHSPFATTLACLGIEVPPFHYMIAVAGGSTIRCAPYALFGSQQLSDHALAALEGRKACLLGNHGMIALGDDLGDALAVAVEVEALCEQYWRALQIGTPRCLSDDEMREVVEKFRHYGRRAARD</sequence>
<keyword evidence="1" id="KW-0479">Metal-binding</keyword>
<dbReference type="Gene3D" id="3.40.225.10">
    <property type="entry name" value="Class II aldolase/adducin N-terminal domain"/>
    <property type="match status" value="1"/>
</dbReference>
<dbReference type="Pfam" id="PF00596">
    <property type="entry name" value="Aldolase_II"/>
    <property type="match status" value="1"/>
</dbReference>
<dbReference type="SUPFAM" id="SSF53639">
    <property type="entry name" value="AraD/HMP-PK domain-like"/>
    <property type="match status" value="1"/>
</dbReference>
<evidence type="ECO:0000313" key="5">
    <source>
        <dbReference type="Proteomes" id="UP000192911"/>
    </source>
</evidence>
<dbReference type="RefSeq" id="WP_386092012.1">
    <property type="nucleotide sequence ID" value="NZ_BSQD01000001.1"/>
</dbReference>
<dbReference type="GO" id="GO:0016832">
    <property type="term" value="F:aldehyde-lyase activity"/>
    <property type="evidence" value="ECO:0007669"/>
    <property type="project" value="TreeGrafter"/>
</dbReference>
<accession>A0A1X7CNJ0</accession>
<evidence type="ECO:0000256" key="1">
    <source>
        <dbReference type="ARBA" id="ARBA00022723"/>
    </source>
</evidence>
<evidence type="ECO:0000256" key="2">
    <source>
        <dbReference type="ARBA" id="ARBA00023239"/>
    </source>
</evidence>
<feature type="domain" description="Class II aldolase/adducin N-terminal" evidence="3">
    <location>
        <begin position="28"/>
        <end position="202"/>
    </location>
</feature>
<name>A0A1X7CNJ0_TRICW</name>
<dbReference type="PANTHER" id="PTHR22789">
    <property type="entry name" value="FUCULOSE PHOSPHATE ALDOLASE"/>
    <property type="match status" value="1"/>
</dbReference>
<dbReference type="Proteomes" id="UP000192911">
    <property type="component" value="Unassembled WGS sequence"/>
</dbReference>
<reference evidence="5" key="1">
    <citation type="submission" date="2017-04" db="EMBL/GenBank/DDBJ databases">
        <authorList>
            <person name="Varghese N."/>
            <person name="Submissions S."/>
        </authorList>
    </citation>
    <scope>NUCLEOTIDE SEQUENCE [LARGE SCALE GENOMIC DNA]</scope>
    <source>
        <strain evidence="5">Ballard 720</strain>
    </source>
</reference>
<keyword evidence="5" id="KW-1185">Reference proteome</keyword>
<dbReference type="AlphaFoldDB" id="A0A1X7CNJ0"/>
<dbReference type="STRING" id="28094.SAMN06295900_101688"/>
<dbReference type="PANTHER" id="PTHR22789:SF0">
    <property type="entry name" value="3-OXO-TETRONATE 4-PHOSPHATE DECARBOXYLASE-RELATED"/>
    <property type="match status" value="1"/>
</dbReference>
<dbReference type="GO" id="GO:0046872">
    <property type="term" value="F:metal ion binding"/>
    <property type="evidence" value="ECO:0007669"/>
    <property type="project" value="UniProtKB-KW"/>
</dbReference>
<dbReference type="InterPro" id="IPR050197">
    <property type="entry name" value="Aldolase_class_II_sugar_metab"/>
</dbReference>
<gene>
    <name evidence="4" type="ORF">SAMN06295900_101688</name>
</gene>
<evidence type="ECO:0000259" key="3">
    <source>
        <dbReference type="SMART" id="SM01007"/>
    </source>
</evidence>
<dbReference type="GO" id="GO:0005829">
    <property type="term" value="C:cytosol"/>
    <property type="evidence" value="ECO:0007669"/>
    <property type="project" value="TreeGrafter"/>
</dbReference>
<dbReference type="EMBL" id="FXAH01000001">
    <property type="protein sequence ID" value="SMF00042.1"/>
    <property type="molecule type" value="Genomic_DNA"/>
</dbReference>
<keyword evidence="2" id="KW-0456">Lyase</keyword>
<organism evidence="4 5">
    <name type="scientific">Trinickia caryophylli</name>
    <name type="common">Paraburkholderia caryophylli</name>
    <dbReference type="NCBI Taxonomy" id="28094"/>
    <lineage>
        <taxon>Bacteria</taxon>
        <taxon>Pseudomonadati</taxon>
        <taxon>Pseudomonadota</taxon>
        <taxon>Betaproteobacteria</taxon>
        <taxon>Burkholderiales</taxon>
        <taxon>Burkholderiaceae</taxon>
        <taxon>Trinickia</taxon>
    </lineage>
</organism>